<sequence length="300" mass="34170">MKAIIYICLAAAILWQPSMLASARSMDDIVDSGYIKVAFYRDFPPYSFIEGETEKGIDVELARAFAEALDVELRFLWMTADETAEDDMRNYLWKGLNLHTNDGTRVKADVMMRVPYDRKWQLKRDDLGLPAHERVYMFAPYQTERWRVAFDASKNAQIETVAMFQYIPVGVEIDTVPQFYFATAFGGRFRQNTKTYNSLQLAFGALNTGEVHAVMGLGGQVQWMKNRSGESIKLSDTHFPTLGILRWDIGMAVQADYRQLSYALEDVVIATLSDGRMQAWCLAMTIDCPIPELYKELGAE</sequence>
<gene>
    <name evidence="3" type="ORF">GCM10007932_29730</name>
</gene>
<dbReference type="Pfam" id="PF00497">
    <property type="entry name" value="SBP_bac_3"/>
    <property type="match status" value="1"/>
</dbReference>
<comment type="caution">
    <text evidence="3">The sequence shown here is derived from an EMBL/GenBank/DDBJ whole genome shotgun (WGS) entry which is preliminary data.</text>
</comment>
<feature type="chain" id="PRO_5043854001" evidence="1">
    <location>
        <begin position="24"/>
        <end position="300"/>
    </location>
</feature>
<evidence type="ECO:0000313" key="4">
    <source>
        <dbReference type="Proteomes" id="UP001156690"/>
    </source>
</evidence>
<feature type="signal peptide" evidence="1">
    <location>
        <begin position="1"/>
        <end position="23"/>
    </location>
</feature>
<evidence type="ECO:0000256" key="1">
    <source>
        <dbReference type="SAM" id="SignalP"/>
    </source>
</evidence>
<dbReference type="SUPFAM" id="SSF53850">
    <property type="entry name" value="Periplasmic binding protein-like II"/>
    <property type="match status" value="1"/>
</dbReference>
<dbReference type="AlphaFoldDB" id="A0AAV5NTR8"/>
<protein>
    <submittedName>
        <fullName evidence="3">Amino acid ABC transporter substrate-binding protein</fullName>
    </submittedName>
</protein>
<dbReference type="RefSeq" id="WP_126609482.1">
    <property type="nucleotide sequence ID" value="NZ_AP025144.1"/>
</dbReference>
<dbReference type="Gene3D" id="3.40.190.10">
    <property type="entry name" value="Periplasmic binding protein-like II"/>
    <property type="match status" value="3"/>
</dbReference>
<reference evidence="4" key="1">
    <citation type="journal article" date="2019" name="Int. J. Syst. Evol. Microbiol.">
        <title>The Global Catalogue of Microorganisms (GCM) 10K type strain sequencing project: providing services to taxonomists for standard genome sequencing and annotation.</title>
        <authorList>
            <consortium name="The Broad Institute Genomics Platform"/>
            <consortium name="The Broad Institute Genome Sequencing Center for Infectious Disease"/>
            <person name="Wu L."/>
            <person name="Ma J."/>
        </authorList>
    </citation>
    <scope>NUCLEOTIDE SEQUENCE [LARGE SCALE GENOMIC DNA]</scope>
    <source>
        <strain evidence="4">NBRC 15640</strain>
    </source>
</reference>
<dbReference type="InterPro" id="IPR001638">
    <property type="entry name" value="Solute-binding_3/MltF_N"/>
</dbReference>
<keyword evidence="1" id="KW-0732">Signal</keyword>
<proteinExistence type="predicted"/>
<evidence type="ECO:0000313" key="3">
    <source>
        <dbReference type="EMBL" id="GLQ73613.1"/>
    </source>
</evidence>
<evidence type="ECO:0000259" key="2">
    <source>
        <dbReference type="Pfam" id="PF00497"/>
    </source>
</evidence>
<dbReference type="EMBL" id="BSNX01000037">
    <property type="protein sequence ID" value="GLQ73613.1"/>
    <property type="molecule type" value="Genomic_DNA"/>
</dbReference>
<name>A0AAV5NTR8_9VIBR</name>
<feature type="domain" description="Solute-binding protein family 3/N-terminal" evidence="2">
    <location>
        <begin position="35"/>
        <end position="83"/>
    </location>
</feature>
<accession>A0AAV5NTR8</accession>
<organism evidence="3 4">
    <name type="scientific">Vibrio penaeicida</name>
    <dbReference type="NCBI Taxonomy" id="104609"/>
    <lineage>
        <taxon>Bacteria</taxon>
        <taxon>Pseudomonadati</taxon>
        <taxon>Pseudomonadota</taxon>
        <taxon>Gammaproteobacteria</taxon>
        <taxon>Vibrionales</taxon>
        <taxon>Vibrionaceae</taxon>
        <taxon>Vibrio</taxon>
    </lineage>
</organism>
<dbReference type="Proteomes" id="UP001156690">
    <property type="component" value="Unassembled WGS sequence"/>
</dbReference>
<keyword evidence="4" id="KW-1185">Reference proteome</keyword>